<protein>
    <submittedName>
        <fullName evidence="2">Snd1 protein</fullName>
    </submittedName>
</protein>
<keyword evidence="3" id="KW-1185">Reference proteome</keyword>
<feature type="compositionally biased region" description="Basic and acidic residues" evidence="1">
    <location>
        <begin position="355"/>
        <end position="366"/>
    </location>
</feature>
<accession>A0AAV5S0C7</accession>
<reference evidence="2 3" key="1">
    <citation type="journal article" date="2023" name="Elife">
        <title>Identification of key yeast species and microbe-microbe interactions impacting larval growth of Drosophila in the wild.</title>
        <authorList>
            <person name="Mure A."/>
            <person name="Sugiura Y."/>
            <person name="Maeda R."/>
            <person name="Honda K."/>
            <person name="Sakurai N."/>
            <person name="Takahashi Y."/>
            <person name="Watada M."/>
            <person name="Katoh T."/>
            <person name="Gotoh A."/>
            <person name="Gotoh Y."/>
            <person name="Taniguchi I."/>
            <person name="Nakamura K."/>
            <person name="Hayashi T."/>
            <person name="Katayama T."/>
            <person name="Uemura T."/>
            <person name="Hattori Y."/>
        </authorList>
    </citation>
    <scope>NUCLEOTIDE SEQUENCE [LARGE SCALE GENOMIC DNA]</scope>
    <source>
        <strain evidence="2 3">KH-74</strain>
    </source>
</reference>
<feature type="compositionally biased region" description="Low complexity" evidence="1">
    <location>
        <begin position="659"/>
        <end position="670"/>
    </location>
</feature>
<feature type="region of interest" description="Disordered" evidence="1">
    <location>
        <begin position="328"/>
        <end position="441"/>
    </location>
</feature>
<dbReference type="Proteomes" id="UP001377567">
    <property type="component" value="Unassembled WGS sequence"/>
</dbReference>
<comment type="caution">
    <text evidence="2">The sequence shown here is derived from an EMBL/GenBank/DDBJ whole genome shotgun (WGS) entry which is preliminary data.</text>
</comment>
<feature type="compositionally biased region" description="Low complexity" evidence="1">
    <location>
        <begin position="531"/>
        <end position="552"/>
    </location>
</feature>
<sequence>MSSPKISVVSRDSLYLLRYSELDPADSTKNKDTLAHATHYNMHLYIDIPSIDYYSDELHNARLAKFNRRFRIGVFRQALWDALAGGNEHWWEQVTSQTQQEIHISLMVSTAGSIRYVETIKFLVEALYKRLADAPHVHLHINIRVSSLTRKWFSTFLSSHLLDSGAITFLPATAVSNAPFKEYFTQLNTKFAHSHSHPPSNASPETILIITNSTGIKALLTILSDRPLTNFLTQESIDELFTGPEAPRMPQDTAQQQSSGGSPYRGHSRTDSRESIKRESLSIINFQNSMLTSNKDKSVRVRSQSINARPTFAQTNTGILNAIPLSTHNSSTNLTVPLRASPLPQLRSDSDDAQDTDRESSFHPEDVEFDVDEHDDDDEDEEDEDDEDEDEDEDGISFYVPSLLSRTASSTNVPSDANTSGEYDNGTRTRPGSPAVAASTTMKKGRFRSLSLMDPALKAPFTQGNSHGLVANRENVNSRSFSNIYVHDGDFVDPSHKQQKRKRKYTLSGNMNNIPKPATGLIPPEFYSKISSPSTSNNSSNNSLSNMFMSPNGNGNSRASSVKLFEKNLINNSLEEIRKINNDTQQGLGEYGSKNHLLTSGDGGHHFKFPHKHAFGLMFNRPHHQPSFDSLDEEDRLMMGGQSDPEDDGKIEIETSDRTATNSTSSSLTTHVPITRITSTEVGSQDSIATAKPKTDSRRQLNLPSFHLQLYDNDEGKSKENGTQEEGSSSSSVGLHTGSPGTPEEDANNTETGGGLVGKFKKVLSFDLYGDNDKDNNNFWVLGRNA</sequence>
<feature type="region of interest" description="Disordered" evidence="1">
    <location>
        <begin position="242"/>
        <end position="277"/>
    </location>
</feature>
<feature type="compositionally biased region" description="Polar residues" evidence="1">
    <location>
        <begin position="252"/>
        <end position="261"/>
    </location>
</feature>
<evidence type="ECO:0000313" key="2">
    <source>
        <dbReference type="EMBL" id="GMM56392.1"/>
    </source>
</evidence>
<dbReference type="AlphaFoldDB" id="A0AAV5S0C7"/>
<feature type="region of interest" description="Disordered" evidence="1">
    <location>
        <begin position="492"/>
        <end position="559"/>
    </location>
</feature>
<dbReference type="EMBL" id="BTGD01000008">
    <property type="protein sequence ID" value="GMM56392.1"/>
    <property type="molecule type" value="Genomic_DNA"/>
</dbReference>
<feature type="compositionally biased region" description="Basic and acidic residues" evidence="1">
    <location>
        <begin position="268"/>
        <end position="277"/>
    </location>
</feature>
<organism evidence="2 3">
    <name type="scientific">Maudiozyma humilis</name>
    <name type="common">Sour dough yeast</name>
    <name type="synonym">Kazachstania humilis</name>
    <dbReference type="NCBI Taxonomy" id="51915"/>
    <lineage>
        <taxon>Eukaryota</taxon>
        <taxon>Fungi</taxon>
        <taxon>Dikarya</taxon>
        <taxon>Ascomycota</taxon>
        <taxon>Saccharomycotina</taxon>
        <taxon>Saccharomycetes</taxon>
        <taxon>Saccharomycetales</taxon>
        <taxon>Saccharomycetaceae</taxon>
        <taxon>Maudiozyma</taxon>
    </lineage>
</organism>
<evidence type="ECO:0000313" key="3">
    <source>
        <dbReference type="Proteomes" id="UP001377567"/>
    </source>
</evidence>
<feature type="compositionally biased region" description="Acidic residues" evidence="1">
    <location>
        <begin position="367"/>
        <end position="395"/>
    </location>
</feature>
<gene>
    <name evidence="2" type="ORF">DAKH74_030080</name>
</gene>
<feature type="compositionally biased region" description="Polar residues" evidence="1">
    <location>
        <begin position="404"/>
        <end position="430"/>
    </location>
</feature>
<feature type="compositionally biased region" description="Polar residues" evidence="1">
    <location>
        <begin position="676"/>
        <end position="688"/>
    </location>
</feature>
<name>A0AAV5S0C7_MAUHU</name>
<feature type="region of interest" description="Disordered" evidence="1">
    <location>
        <begin position="655"/>
        <end position="756"/>
    </location>
</feature>
<evidence type="ECO:0000256" key="1">
    <source>
        <dbReference type="SAM" id="MobiDB-lite"/>
    </source>
</evidence>
<proteinExistence type="predicted"/>